<organism evidence="1 2">
    <name type="scientific">Pseudocercospora eumusae</name>
    <dbReference type="NCBI Taxonomy" id="321146"/>
    <lineage>
        <taxon>Eukaryota</taxon>
        <taxon>Fungi</taxon>
        <taxon>Dikarya</taxon>
        <taxon>Ascomycota</taxon>
        <taxon>Pezizomycotina</taxon>
        <taxon>Dothideomycetes</taxon>
        <taxon>Dothideomycetidae</taxon>
        <taxon>Mycosphaerellales</taxon>
        <taxon>Mycosphaerellaceae</taxon>
        <taxon>Pseudocercospora</taxon>
    </lineage>
</organism>
<dbReference type="AlphaFoldDB" id="A0A139H9H4"/>
<dbReference type="Proteomes" id="UP000070133">
    <property type="component" value="Unassembled WGS sequence"/>
</dbReference>
<gene>
    <name evidence="1" type="ORF">AC578_3522</name>
</gene>
<evidence type="ECO:0000313" key="1">
    <source>
        <dbReference type="EMBL" id="KXS99094.1"/>
    </source>
</evidence>
<keyword evidence="2" id="KW-1185">Reference proteome</keyword>
<sequence length="377" mass="41889">MARGALRTRRALVLLSLSALLLINTLFLIKLVSHQHGIPPGHVAQRDTDLSTIFEGETSQNQTLLPRGNDKNEWLDPMFLLVPEEKIDALPDHDEEDPWKKQKILAARKGFRLFCDMRSPTETTPTDPNFKPREGKTAKDIRLDYGWSNELTKLDVSDSAIITTLSKALSDVKLSKDPADWIASDMYHKTSSKGPDGQGNYPVTKGTYDSLFDPANGGLIAVANHSPQASAELRAFQIPSNRLVPFQKWSDVVWVSREEASAKYKEDNAGKSIKNLEHVFRYNIITDSTEDVLKLVTGEQDARHVGMWPGVSYPIAEPQGLALLGTVHGAGVAWMLSQHKEAMGVRAIDRVNVFNCNAGNRPTWCMYLHISDVTSTS</sequence>
<reference evidence="1 2" key="1">
    <citation type="submission" date="2015-07" db="EMBL/GenBank/DDBJ databases">
        <title>Comparative genomics of the Sigatoka disease complex on banana suggests a link between parallel evolutionary changes in Pseudocercospora fijiensis and Pseudocercospora eumusae and increased virulence on the banana host.</title>
        <authorList>
            <person name="Chang T.-C."/>
            <person name="Salvucci A."/>
            <person name="Crous P.W."/>
            <person name="Stergiopoulos I."/>
        </authorList>
    </citation>
    <scope>NUCLEOTIDE SEQUENCE [LARGE SCALE GENOMIC DNA]</scope>
    <source>
        <strain evidence="1 2">CBS 114824</strain>
    </source>
</reference>
<name>A0A139H9H4_9PEZI</name>
<dbReference type="OrthoDB" id="5337308at2759"/>
<evidence type="ECO:0000313" key="2">
    <source>
        <dbReference type="Proteomes" id="UP000070133"/>
    </source>
</evidence>
<protein>
    <submittedName>
        <fullName evidence="1">Uncharacterized protein</fullName>
    </submittedName>
</protein>
<comment type="caution">
    <text evidence="1">The sequence shown here is derived from an EMBL/GenBank/DDBJ whole genome shotgun (WGS) entry which is preliminary data.</text>
</comment>
<dbReference type="EMBL" id="LFZN01000099">
    <property type="protein sequence ID" value="KXS99094.1"/>
    <property type="molecule type" value="Genomic_DNA"/>
</dbReference>
<proteinExistence type="predicted"/>
<accession>A0A139H9H4</accession>